<proteinExistence type="inferred from homology"/>
<organism evidence="11 12">
    <name type="scientific">Stella humosa</name>
    <dbReference type="NCBI Taxonomy" id="94"/>
    <lineage>
        <taxon>Bacteria</taxon>
        <taxon>Pseudomonadati</taxon>
        <taxon>Pseudomonadota</taxon>
        <taxon>Alphaproteobacteria</taxon>
        <taxon>Rhodospirillales</taxon>
        <taxon>Stellaceae</taxon>
        <taxon>Stella</taxon>
    </lineage>
</organism>
<reference evidence="11 12" key="1">
    <citation type="submission" date="2018-11" db="EMBL/GenBank/DDBJ databases">
        <title>Genomic Encyclopedia of Type Strains, Phase IV (KMG-IV): sequencing the most valuable type-strain genomes for metagenomic binning, comparative biology and taxonomic classification.</title>
        <authorList>
            <person name="Goeker M."/>
        </authorList>
    </citation>
    <scope>NUCLEOTIDE SEQUENCE [LARGE SCALE GENOMIC DNA]</scope>
    <source>
        <strain evidence="11 12">DSM 5900</strain>
    </source>
</reference>
<keyword evidence="7 9" id="KW-0472">Membrane</keyword>
<evidence type="ECO:0000256" key="8">
    <source>
        <dbReference type="ARBA" id="ARBA00038436"/>
    </source>
</evidence>
<dbReference type="InterPro" id="IPR055348">
    <property type="entry name" value="DctQ"/>
</dbReference>
<dbReference type="GO" id="GO:0015740">
    <property type="term" value="P:C4-dicarboxylate transport"/>
    <property type="evidence" value="ECO:0007669"/>
    <property type="project" value="TreeGrafter"/>
</dbReference>
<comment type="caution">
    <text evidence="11">The sequence shown here is derived from an EMBL/GenBank/DDBJ whole genome shotgun (WGS) entry which is preliminary data.</text>
</comment>
<accession>A0A3N1MCX5</accession>
<keyword evidence="2 9" id="KW-0813">Transport</keyword>
<keyword evidence="4 9" id="KW-0997">Cell inner membrane</keyword>
<comment type="subcellular location">
    <subcellularLocation>
        <location evidence="1 9">Cell inner membrane</location>
        <topology evidence="1 9">Multi-pass membrane protein</topology>
    </subcellularLocation>
</comment>
<dbReference type="GO" id="GO:0022857">
    <property type="term" value="F:transmembrane transporter activity"/>
    <property type="evidence" value="ECO:0007669"/>
    <property type="project" value="UniProtKB-UniRule"/>
</dbReference>
<dbReference type="EMBL" id="RJKX01000011">
    <property type="protein sequence ID" value="ROQ01448.1"/>
    <property type="molecule type" value="Genomic_DNA"/>
</dbReference>
<dbReference type="RefSeq" id="WP_123688207.1">
    <property type="nucleotide sequence ID" value="NZ_AP019700.1"/>
</dbReference>
<evidence type="ECO:0000259" key="10">
    <source>
        <dbReference type="Pfam" id="PF04290"/>
    </source>
</evidence>
<dbReference type="PANTHER" id="PTHR35011:SF10">
    <property type="entry name" value="TRAP TRANSPORTER SMALL PERMEASE PROTEIN"/>
    <property type="match status" value="1"/>
</dbReference>
<sequence>MRRFLDGLYRGSGILACVFMVGVAVMILAQIAGRTTGILVPSADDISGYCMGASTFFALAYSLRRGGHIRVELLLQRFGPGLRRVFEIWCLGIASAMTAYATWWCIFLTWESFMLGDVSPGVVPIPLWLPQLSMSAGITLLMIAFVDDLVTVLRGGRASYESANATLLESDRLGDVAVAPKAG</sequence>
<dbReference type="OrthoDB" id="9797534at2"/>
<dbReference type="AlphaFoldDB" id="A0A3N1MCX5"/>
<comment type="similarity">
    <text evidence="8 9">Belongs to the TRAP transporter small permease family.</text>
</comment>
<evidence type="ECO:0000256" key="9">
    <source>
        <dbReference type="RuleBase" id="RU369079"/>
    </source>
</evidence>
<feature type="transmembrane region" description="Helical" evidence="9">
    <location>
        <begin position="85"/>
        <end position="110"/>
    </location>
</feature>
<dbReference type="Pfam" id="PF04290">
    <property type="entry name" value="DctQ"/>
    <property type="match status" value="1"/>
</dbReference>
<feature type="transmembrane region" description="Helical" evidence="9">
    <location>
        <begin position="130"/>
        <end position="150"/>
    </location>
</feature>
<keyword evidence="12" id="KW-1185">Reference proteome</keyword>
<protein>
    <recommendedName>
        <fullName evidence="9">TRAP transporter small permease protein</fullName>
    </recommendedName>
</protein>
<dbReference type="PANTHER" id="PTHR35011">
    <property type="entry name" value="2,3-DIKETO-L-GULONATE TRAP TRANSPORTER SMALL PERMEASE PROTEIN YIAM"/>
    <property type="match status" value="1"/>
</dbReference>
<dbReference type="InterPro" id="IPR007387">
    <property type="entry name" value="TRAP_DctQ"/>
</dbReference>
<feature type="domain" description="Tripartite ATP-independent periplasmic transporters DctQ component" evidence="10">
    <location>
        <begin position="24"/>
        <end position="154"/>
    </location>
</feature>
<comment type="function">
    <text evidence="9">Part of the tripartite ATP-independent periplasmic (TRAP) transport system.</text>
</comment>
<feature type="transmembrane region" description="Helical" evidence="9">
    <location>
        <begin position="46"/>
        <end position="64"/>
    </location>
</feature>
<keyword evidence="6 9" id="KW-1133">Transmembrane helix</keyword>
<evidence type="ECO:0000256" key="7">
    <source>
        <dbReference type="ARBA" id="ARBA00023136"/>
    </source>
</evidence>
<evidence type="ECO:0000256" key="2">
    <source>
        <dbReference type="ARBA" id="ARBA00022448"/>
    </source>
</evidence>
<evidence type="ECO:0000313" key="12">
    <source>
        <dbReference type="Proteomes" id="UP000278222"/>
    </source>
</evidence>
<evidence type="ECO:0000256" key="4">
    <source>
        <dbReference type="ARBA" id="ARBA00022519"/>
    </source>
</evidence>
<keyword evidence="3" id="KW-1003">Cell membrane</keyword>
<dbReference type="GO" id="GO:0005886">
    <property type="term" value="C:plasma membrane"/>
    <property type="evidence" value="ECO:0007669"/>
    <property type="project" value="UniProtKB-SubCell"/>
</dbReference>
<feature type="transmembrane region" description="Helical" evidence="9">
    <location>
        <begin position="12"/>
        <end position="31"/>
    </location>
</feature>
<keyword evidence="5 9" id="KW-0812">Transmembrane</keyword>
<dbReference type="Proteomes" id="UP000278222">
    <property type="component" value="Unassembled WGS sequence"/>
</dbReference>
<gene>
    <name evidence="11" type="ORF">EDC65_0627</name>
</gene>
<evidence type="ECO:0000256" key="6">
    <source>
        <dbReference type="ARBA" id="ARBA00022989"/>
    </source>
</evidence>
<comment type="subunit">
    <text evidence="9">The complex comprises the extracytoplasmic solute receptor protein and the two transmembrane proteins.</text>
</comment>
<evidence type="ECO:0000256" key="5">
    <source>
        <dbReference type="ARBA" id="ARBA00022692"/>
    </source>
</evidence>
<name>A0A3N1MCX5_9PROT</name>
<evidence type="ECO:0000256" key="1">
    <source>
        <dbReference type="ARBA" id="ARBA00004429"/>
    </source>
</evidence>
<evidence type="ECO:0000313" key="11">
    <source>
        <dbReference type="EMBL" id="ROQ01448.1"/>
    </source>
</evidence>
<evidence type="ECO:0000256" key="3">
    <source>
        <dbReference type="ARBA" id="ARBA00022475"/>
    </source>
</evidence>